<organism evidence="1 2">
    <name type="scientific">Halapricum desulfuricans</name>
    <dbReference type="NCBI Taxonomy" id="2841257"/>
    <lineage>
        <taxon>Archaea</taxon>
        <taxon>Methanobacteriati</taxon>
        <taxon>Methanobacteriota</taxon>
        <taxon>Stenosarchaea group</taxon>
        <taxon>Halobacteria</taxon>
        <taxon>Halobacteriales</taxon>
        <taxon>Haloarculaceae</taxon>
        <taxon>Halapricum</taxon>
    </lineage>
</organism>
<dbReference type="AlphaFoldDB" id="A0A897NGX4"/>
<proteinExistence type="predicted"/>
<evidence type="ECO:0000313" key="2">
    <source>
        <dbReference type="Proteomes" id="UP000663305"/>
    </source>
</evidence>
<sequence>MAVRARHTDVTVTVTLWVPRDAGSDLRSSVESVLGDIEGVDAVTVRNVTDVQPRSTDIQVTTVADVTVAVPVDGEGAVRETLADGFGVMDVGRCTVET</sequence>
<dbReference type="EMBL" id="CP064789">
    <property type="protein sequence ID" value="QSG11694.1"/>
    <property type="molecule type" value="Genomic_DNA"/>
</dbReference>
<evidence type="ECO:0000313" key="1">
    <source>
        <dbReference type="EMBL" id="QSG11694.1"/>
    </source>
</evidence>
<dbReference type="GeneID" id="68860804"/>
<gene>
    <name evidence="1" type="ORF">HSBGL_1271</name>
</gene>
<protein>
    <submittedName>
        <fullName evidence="1">Uncharacterized protein</fullName>
    </submittedName>
</protein>
<dbReference type="RefSeq" id="WP_229111978.1">
    <property type="nucleotide sequence ID" value="NZ_CP064788.1"/>
</dbReference>
<dbReference type="Proteomes" id="UP000663305">
    <property type="component" value="Chromosome"/>
</dbReference>
<reference evidence="1" key="1">
    <citation type="submission" date="2020-11" db="EMBL/GenBank/DDBJ databases">
        <title>Carbohydrate-dependent, anaerobic sulfur respiration: A novel catabolism in halophilic archaea.</title>
        <authorList>
            <person name="Sorokin D.Y."/>
            <person name="Messina E."/>
            <person name="Smedile F."/>
            <person name="La Cono V."/>
            <person name="Hallsworth J.E."/>
            <person name="Yakimov M.M."/>
        </authorList>
    </citation>
    <scope>NUCLEOTIDE SEQUENCE</scope>
    <source>
        <strain evidence="1">HSR-Bgl</strain>
    </source>
</reference>
<accession>A0A897NGX4</accession>
<name>A0A897NGX4_9EURY</name>